<evidence type="ECO:0000256" key="7">
    <source>
        <dbReference type="ARBA" id="ARBA00022801"/>
    </source>
</evidence>
<dbReference type="Proteomes" id="UP000076400">
    <property type="component" value="Unassembled WGS sequence"/>
</dbReference>
<dbReference type="GO" id="GO:0042597">
    <property type="term" value="C:periplasmic space"/>
    <property type="evidence" value="ECO:0007669"/>
    <property type="project" value="UniProtKB-SubCell"/>
</dbReference>
<dbReference type="PANTHER" id="PTHR22939">
    <property type="entry name" value="SERINE PROTEASE FAMILY S1C HTRA-RELATED"/>
    <property type="match status" value="1"/>
</dbReference>
<evidence type="ECO:0000256" key="8">
    <source>
        <dbReference type="ARBA" id="ARBA00022825"/>
    </source>
</evidence>
<comment type="caution">
    <text evidence="13">The sequence shown here is derived from an EMBL/GenBank/DDBJ whole genome shotgun (WGS) entry which is preliminary data.</text>
</comment>
<dbReference type="Pfam" id="PF13365">
    <property type="entry name" value="Trypsin_2"/>
    <property type="match status" value="1"/>
</dbReference>
<evidence type="ECO:0000256" key="3">
    <source>
        <dbReference type="ARBA" id="ARBA00022670"/>
    </source>
</evidence>
<reference evidence="13 14" key="1">
    <citation type="submission" date="2015-12" db="EMBL/GenBank/DDBJ databases">
        <title>Genome sequence of Oceanibaculum pacificum MCCC 1A02656.</title>
        <authorList>
            <person name="Lu L."/>
            <person name="Lai Q."/>
            <person name="Shao Z."/>
            <person name="Qian P."/>
        </authorList>
    </citation>
    <scope>NUCLEOTIDE SEQUENCE [LARGE SCALE GENOMIC DNA]</scope>
    <source>
        <strain evidence="13 14">MCCC 1A02656</strain>
    </source>
</reference>
<keyword evidence="14" id="KW-1185">Reference proteome</keyword>
<dbReference type="EMBL" id="LPXN01000116">
    <property type="protein sequence ID" value="KZD07339.1"/>
    <property type="molecule type" value="Genomic_DNA"/>
</dbReference>
<evidence type="ECO:0000313" key="13">
    <source>
        <dbReference type="EMBL" id="KZD07339.1"/>
    </source>
</evidence>
<dbReference type="InterPro" id="IPR009003">
    <property type="entry name" value="Peptidase_S1_PA"/>
</dbReference>
<dbReference type="SUPFAM" id="SSF50494">
    <property type="entry name" value="Trypsin-like serine proteases"/>
    <property type="match status" value="1"/>
</dbReference>
<evidence type="ECO:0000256" key="5">
    <source>
        <dbReference type="ARBA" id="ARBA00022737"/>
    </source>
</evidence>
<dbReference type="InterPro" id="IPR001478">
    <property type="entry name" value="PDZ"/>
</dbReference>
<dbReference type="SMART" id="SM00228">
    <property type="entry name" value="PDZ"/>
    <property type="match status" value="2"/>
</dbReference>
<dbReference type="Pfam" id="PF17820">
    <property type="entry name" value="PDZ_6"/>
    <property type="match status" value="1"/>
</dbReference>
<dbReference type="PROSITE" id="PS50106">
    <property type="entry name" value="PDZ"/>
    <property type="match status" value="2"/>
</dbReference>
<dbReference type="RefSeq" id="WP_067556853.1">
    <property type="nucleotide sequence ID" value="NZ_LPXN01000116.1"/>
</dbReference>
<evidence type="ECO:0000256" key="10">
    <source>
        <dbReference type="PIRSR" id="PIRSR611782-2"/>
    </source>
</evidence>
<keyword evidence="5" id="KW-0677">Repeat</keyword>
<feature type="active site" description="Charge relay system" evidence="9">
    <location>
        <position position="215"/>
    </location>
</feature>
<dbReference type="InterPro" id="IPR001940">
    <property type="entry name" value="Peptidase_S1C"/>
</dbReference>
<keyword evidence="8" id="KW-0720">Serine protease</keyword>
<name>A0A154W1H9_9PROT</name>
<feature type="chain" id="PRO_5039230036" evidence="11">
    <location>
        <begin position="27"/>
        <end position="461"/>
    </location>
</feature>
<accession>A0A154W1H9</accession>
<dbReference type="CDD" id="cd10839">
    <property type="entry name" value="cpPDZ1_DegP-like"/>
    <property type="match status" value="1"/>
</dbReference>
<dbReference type="Gene3D" id="2.40.10.120">
    <property type="match status" value="1"/>
</dbReference>
<dbReference type="OrthoDB" id="9758917at2"/>
<organism evidence="13 14">
    <name type="scientific">Oceanibaculum pacificum</name>
    <dbReference type="NCBI Taxonomy" id="580166"/>
    <lineage>
        <taxon>Bacteria</taxon>
        <taxon>Pseudomonadati</taxon>
        <taxon>Pseudomonadota</taxon>
        <taxon>Alphaproteobacteria</taxon>
        <taxon>Rhodospirillales</taxon>
        <taxon>Oceanibaculaceae</taxon>
        <taxon>Oceanibaculum</taxon>
    </lineage>
</organism>
<feature type="binding site" evidence="10">
    <location>
        <position position="141"/>
    </location>
    <ligand>
        <name>substrate</name>
    </ligand>
</feature>
<gene>
    <name evidence="13" type="ORF">AUP43_02110</name>
</gene>
<feature type="domain" description="PDZ" evidence="12">
    <location>
        <begin position="259"/>
        <end position="350"/>
    </location>
</feature>
<keyword evidence="3 13" id="KW-0645">Protease</keyword>
<dbReference type="InterPro" id="IPR011782">
    <property type="entry name" value="Pept_S1C_Do"/>
</dbReference>
<evidence type="ECO:0000256" key="6">
    <source>
        <dbReference type="ARBA" id="ARBA00022764"/>
    </source>
</evidence>
<evidence type="ECO:0000256" key="4">
    <source>
        <dbReference type="ARBA" id="ARBA00022729"/>
    </source>
</evidence>
<dbReference type="InterPro" id="IPR036034">
    <property type="entry name" value="PDZ_sf"/>
</dbReference>
<comment type="similarity">
    <text evidence="2">Belongs to the peptidase S1C family.</text>
</comment>
<dbReference type="AlphaFoldDB" id="A0A154W1H9"/>
<feature type="active site" description="Charge relay system" evidence="9">
    <location>
        <position position="141"/>
    </location>
</feature>
<evidence type="ECO:0000256" key="11">
    <source>
        <dbReference type="SAM" id="SignalP"/>
    </source>
</evidence>
<protein>
    <submittedName>
        <fullName evidence="13">Serine endoprotease DegQ</fullName>
    </submittedName>
</protein>
<dbReference type="NCBIfam" id="TIGR02037">
    <property type="entry name" value="degP_htrA_DO"/>
    <property type="match status" value="1"/>
</dbReference>
<feature type="domain" description="PDZ" evidence="12">
    <location>
        <begin position="379"/>
        <end position="453"/>
    </location>
</feature>
<feature type="binding site" evidence="10">
    <location>
        <position position="111"/>
    </location>
    <ligand>
        <name>substrate</name>
    </ligand>
</feature>
<dbReference type="InterPro" id="IPR041489">
    <property type="entry name" value="PDZ_6"/>
</dbReference>
<sequence>MTRANSSILKAIIIVVALAMPWRADAVAPLAGEGDGRGIPTVAPLLEKVTPAVVNISVVSERPMESNPLYQDPFFRRFFDLPELPRSRPQMSAGSGVIVDAAKGYVLTNHHVVDKGDQIVVTLKDRRRFDAELVGSDAETDIALLKIEPEALTDVPLGDSDRLKVGDFVVAVGNPFGLGQTVTSGIVSALGRGGLNVEGYEDFIQTDAPINPGNSGGALLTLDGRLVGINTAIIAPAGGNVGIGFAVPVNMARAVMEQLIEYGEVRRGRLGVMIQDLTPDLAEALRLPRTAGAVIASVEEDTPAERAGLRPGDIVVAVNGRAVENSADLRNTVGLTRAGSEVELTLLRDGREVSVTARLGPGDRVSAAPSGRIGRALAGAEFEELKPGMNGYGVVDGVAVSQVAPGSPAARVGLRPGDVIMAVNREPVKSVEDLSRAIDKAGPVIALNLYRNGAELFVVVR</sequence>
<dbReference type="STRING" id="580166.AUP43_02110"/>
<evidence type="ECO:0000256" key="2">
    <source>
        <dbReference type="ARBA" id="ARBA00010541"/>
    </source>
</evidence>
<feature type="binding site" evidence="10">
    <location>
        <begin position="231"/>
        <end position="235"/>
    </location>
    <ligand>
        <name>substrate</name>
    </ligand>
</feature>
<keyword evidence="4 11" id="KW-0732">Signal</keyword>
<dbReference type="Gene3D" id="2.30.42.10">
    <property type="match status" value="2"/>
</dbReference>
<dbReference type="Pfam" id="PF13180">
    <property type="entry name" value="PDZ_2"/>
    <property type="match status" value="1"/>
</dbReference>
<feature type="signal peptide" evidence="11">
    <location>
        <begin position="1"/>
        <end position="26"/>
    </location>
</feature>
<feature type="binding site" evidence="10">
    <location>
        <begin position="213"/>
        <end position="215"/>
    </location>
    <ligand>
        <name>substrate</name>
    </ligand>
</feature>
<proteinExistence type="inferred from homology"/>
<keyword evidence="7" id="KW-0378">Hydrolase</keyword>
<evidence type="ECO:0000256" key="1">
    <source>
        <dbReference type="ARBA" id="ARBA00004418"/>
    </source>
</evidence>
<feature type="active site" description="Charge relay system" evidence="9">
    <location>
        <position position="111"/>
    </location>
</feature>
<dbReference type="PANTHER" id="PTHR22939:SF129">
    <property type="entry name" value="SERINE PROTEASE HTRA2, MITOCHONDRIAL"/>
    <property type="match status" value="1"/>
</dbReference>
<dbReference type="GO" id="GO:0006508">
    <property type="term" value="P:proteolysis"/>
    <property type="evidence" value="ECO:0007669"/>
    <property type="project" value="UniProtKB-KW"/>
</dbReference>
<evidence type="ECO:0000313" key="14">
    <source>
        <dbReference type="Proteomes" id="UP000076400"/>
    </source>
</evidence>
<evidence type="ECO:0000256" key="9">
    <source>
        <dbReference type="PIRSR" id="PIRSR611782-1"/>
    </source>
</evidence>
<comment type="subcellular location">
    <subcellularLocation>
        <location evidence="1">Periplasm</location>
    </subcellularLocation>
</comment>
<keyword evidence="6" id="KW-0574">Periplasm</keyword>
<dbReference type="SUPFAM" id="SSF50156">
    <property type="entry name" value="PDZ domain-like"/>
    <property type="match status" value="2"/>
</dbReference>
<dbReference type="PRINTS" id="PR00834">
    <property type="entry name" value="PROTEASES2C"/>
</dbReference>
<evidence type="ECO:0000259" key="12">
    <source>
        <dbReference type="PROSITE" id="PS50106"/>
    </source>
</evidence>
<dbReference type="GO" id="GO:0004252">
    <property type="term" value="F:serine-type endopeptidase activity"/>
    <property type="evidence" value="ECO:0007669"/>
    <property type="project" value="InterPro"/>
</dbReference>